<evidence type="ECO:0000313" key="2">
    <source>
        <dbReference type="Proteomes" id="UP001259832"/>
    </source>
</evidence>
<sequence>MKDARAGGNRAMPACCVDRILVMQMATVMSGADDNESECAFDFSTVDLFQCCAGLQMGRNNKGHFENVSAGDSSGTLLRGQIATNIVWHEIRDRKDGNRNSKNGNRRHVRSAFNLAQDS</sequence>
<evidence type="ECO:0000313" key="1">
    <source>
        <dbReference type="EMBL" id="KAK1930524.1"/>
    </source>
</evidence>
<keyword evidence="2" id="KW-1185">Reference proteome</keyword>
<reference evidence="1" key="1">
    <citation type="submission" date="2023-08" db="EMBL/GenBank/DDBJ databases">
        <title>Reference Genome Resource for the Citrus Pathogen Phytophthora citrophthora.</title>
        <authorList>
            <person name="Moller H."/>
            <person name="Coetzee B."/>
            <person name="Rose L.J."/>
            <person name="Van Niekerk J.M."/>
        </authorList>
    </citation>
    <scope>NUCLEOTIDE SEQUENCE</scope>
    <source>
        <strain evidence="1">STE-U-9442</strain>
    </source>
</reference>
<organism evidence="1 2">
    <name type="scientific">Phytophthora citrophthora</name>
    <dbReference type="NCBI Taxonomy" id="4793"/>
    <lineage>
        <taxon>Eukaryota</taxon>
        <taxon>Sar</taxon>
        <taxon>Stramenopiles</taxon>
        <taxon>Oomycota</taxon>
        <taxon>Peronosporomycetes</taxon>
        <taxon>Peronosporales</taxon>
        <taxon>Peronosporaceae</taxon>
        <taxon>Phytophthora</taxon>
    </lineage>
</organism>
<comment type="caution">
    <text evidence="1">The sequence shown here is derived from an EMBL/GenBank/DDBJ whole genome shotgun (WGS) entry which is preliminary data.</text>
</comment>
<gene>
    <name evidence="1" type="ORF">P3T76_013846</name>
</gene>
<accession>A0AAD9G1X5</accession>
<name>A0AAD9G1X5_9STRA</name>
<dbReference type="EMBL" id="JASMQC010000038">
    <property type="protein sequence ID" value="KAK1930524.1"/>
    <property type="molecule type" value="Genomic_DNA"/>
</dbReference>
<dbReference type="Proteomes" id="UP001259832">
    <property type="component" value="Unassembled WGS sequence"/>
</dbReference>
<dbReference type="AlphaFoldDB" id="A0AAD9G1X5"/>
<proteinExistence type="predicted"/>
<protein>
    <submittedName>
        <fullName evidence="1">Uncharacterized protein</fullName>
    </submittedName>
</protein>